<dbReference type="EMBL" id="AP027060">
    <property type="protein sequence ID" value="BDU51510.1"/>
    <property type="molecule type" value="Genomic_DNA"/>
</dbReference>
<dbReference type="KEGG" id="haby:HLVA_20790"/>
<dbReference type="InterPro" id="IPR010982">
    <property type="entry name" value="Lambda_DNA-bd_dom_sf"/>
</dbReference>
<dbReference type="GO" id="GO:0000976">
    <property type="term" value="F:transcription cis-regulatory region binding"/>
    <property type="evidence" value="ECO:0007669"/>
    <property type="project" value="TreeGrafter"/>
</dbReference>
<keyword evidence="5" id="KW-0614">Plasmid</keyword>
<protein>
    <submittedName>
        <fullName evidence="5">LacI family transcriptional regulator</fullName>
    </submittedName>
</protein>
<proteinExistence type="predicted"/>
<dbReference type="PANTHER" id="PTHR30146">
    <property type="entry name" value="LACI-RELATED TRANSCRIPTIONAL REPRESSOR"/>
    <property type="match status" value="1"/>
</dbReference>
<dbReference type="CDD" id="cd01392">
    <property type="entry name" value="HTH_LacI"/>
    <property type="match status" value="1"/>
</dbReference>
<dbReference type="GO" id="GO:0003700">
    <property type="term" value="F:DNA-binding transcription factor activity"/>
    <property type="evidence" value="ECO:0007669"/>
    <property type="project" value="TreeGrafter"/>
</dbReference>
<dbReference type="PRINTS" id="PR00036">
    <property type="entry name" value="HTHLACI"/>
</dbReference>
<sequence>MITIKDIAKVAGVSHSTVSRSLNDSNQISEKTKNKIKKIAEEMGFEFNLNARSLNTQKTNTLGIIVPEFFGDIRIEVFFGKMLGYLLREIEKEGYTSRIEYAKNSLDKKSNIQKMIQSRRIDGLIIIHENILEDEFEFLSEKDFPVIFLHHKPELFFDKNINYIGTDNYKGGYMATEYLINKGHEKIATLTWDCLGIEQAERTNGYIAALNSNGIKVNEKIIFKTDLSFEENYNIIEKNIDIFKEVTAVFAQTDLSALAVIEALKNNGISVPKDVSVIGYDDIEFGKFFKPYLTTIHQPIEEIVKESVKTLIDIIMTKKNKSIKKVFEPYLVERDTVIEI</sequence>
<evidence type="ECO:0000256" key="2">
    <source>
        <dbReference type="ARBA" id="ARBA00023125"/>
    </source>
</evidence>
<dbReference type="Gene3D" id="1.10.260.40">
    <property type="entry name" value="lambda repressor-like DNA-binding domains"/>
    <property type="match status" value="1"/>
</dbReference>
<dbReference type="Proteomes" id="UP001321582">
    <property type="component" value="Plasmid pHIC"/>
</dbReference>
<dbReference type="Pfam" id="PF00356">
    <property type="entry name" value="LacI"/>
    <property type="match status" value="1"/>
</dbReference>
<evidence type="ECO:0000259" key="4">
    <source>
        <dbReference type="PROSITE" id="PS50932"/>
    </source>
</evidence>
<dbReference type="PROSITE" id="PS50932">
    <property type="entry name" value="HTH_LACI_2"/>
    <property type="match status" value="1"/>
</dbReference>
<keyword evidence="1" id="KW-0805">Transcription regulation</keyword>
<dbReference type="Pfam" id="PF13377">
    <property type="entry name" value="Peripla_BP_3"/>
    <property type="match status" value="1"/>
</dbReference>
<dbReference type="Gene3D" id="3.40.50.2300">
    <property type="match status" value="2"/>
</dbReference>
<evidence type="ECO:0000256" key="3">
    <source>
        <dbReference type="ARBA" id="ARBA00023163"/>
    </source>
</evidence>
<dbReference type="RefSeq" id="WP_307905595.1">
    <property type="nucleotide sequence ID" value="NZ_AP027060.1"/>
</dbReference>
<evidence type="ECO:0000313" key="5">
    <source>
        <dbReference type="EMBL" id="BDU51510.1"/>
    </source>
</evidence>
<dbReference type="PANTHER" id="PTHR30146:SF109">
    <property type="entry name" value="HTH-TYPE TRANSCRIPTIONAL REGULATOR GALS"/>
    <property type="match status" value="1"/>
</dbReference>
<gene>
    <name evidence="5" type="ORF">HLVA_20790</name>
</gene>
<dbReference type="SMART" id="SM00354">
    <property type="entry name" value="HTH_LACI"/>
    <property type="match status" value="1"/>
</dbReference>
<dbReference type="InterPro" id="IPR028082">
    <property type="entry name" value="Peripla_BP_I"/>
</dbReference>
<keyword evidence="3" id="KW-0804">Transcription</keyword>
<dbReference type="InterPro" id="IPR000843">
    <property type="entry name" value="HTH_LacI"/>
</dbReference>
<accession>A0AAU9E4Q9</accession>
<dbReference type="CDD" id="cd06267">
    <property type="entry name" value="PBP1_LacI_sugar_binding-like"/>
    <property type="match status" value="1"/>
</dbReference>
<dbReference type="AlphaFoldDB" id="A0AAU9E4Q9"/>
<dbReference type="InterPro" id="IPR046335">
    <property type="entry name" value="LacI/GalR-like_sensor"/>
</dbReference>
<dbReference type="SUPFAM" id="SSF47413">
    <property type="entry name" value="lambda repressor-like DNA-binding domains"/>
    <property type="match status" value="1"/>
</dbReference>
<evidence type="ECO:0000256" key="1">
    <source>
        <dbReference type="ARBA" id="ARBA00023015"/>
    </source>
</evidence>
<evidence type="ECO:0000313" key="6">
    <source>
        <dbReference type="Proteomes" id="UP001321582"/>
    </source>
</evidence>
<reference evidence="5 6" key="1">
    <citation type="submission" date="2022-11" db="EMBL/GenBank/DDBJ databases">
        <title>Haliovirga abyssi gen. nov., sp. nov., a mesophilic fermentative bacterium isolated from the Iheya North hydrothermal field and the proposal of Haliovirgaceae fam. nov.</title>
        <authorList>
            <person name="Miyazaki U."/>
            <person name="Tame A."/>
            <person name="Miyazaki J."/>
            <person name="Takai K."/>
            <person name="Sawayama S."/>
            <person name="Kitajima M."/>
            <person name="Okamoto A."/>
            <person name="Nakagawa S."/>
        </authorList>
    </citation>
    <scope>NUCLEOTIDE SEQUENCE [LARGE SCALE GENOMIC DNA]</scope>
    <source>
        <strain evidence="5 6">IC12</strain>
        <plasmid evidence="5 6">pHIC</plasmid>
    </source>
</reference>
<organism evidence="5 6">
    <name type="scientific">Haliovirga abyssi</name>
    <dbReference type="NCBI Taxonomy" id="2996794"/>
    <lineage>
        <taxon>Bacteria</taxon>
        <taxon>Fusobacteriati</taxon>
        <taxon>Fusobacteriota</taxon>
        <taxon>Fusobacteriia</taxon>
        <taxon>Fusobacteriales</taxon>
        <taxon>Haliovirgaceae</taxon>
        <taxon>Haliovirga</taxon>
    </lineage>
</organism>
<keyword evidence="6" id="KW-1185">Reference proteome</keyword>
<name>A0AAU9E4Q9_9FUSO</name>
<dbReference type="SUPFAM" id="SSF53822">
    <property type="entry name" value="Periplasmic binding protein-like I"/>
    <property type="match status" value="1"/>
</dbReference>
<feature type="domain" description="HTH lacI-type" evidence="4">
    <location>
        <begin position="2"/>
        <end position="56"/>
    </location>
</feature>
<keyword evidence="2" id="KW-0238">DNA-binding</keyword>
<geneLocation type="plasmid" evidence="5 6">
    <name>pHIC</name>
</geneLocation>